<dbReference type="InterPro" id="IPR036188">
    <property type="entry name" value="FAD/NAD-bd_sf"/>
</dbReference>
<organism evidence="4 5">
    <name type="scientific">Paractinoplanes aksuensis</name>
    <dbReference type="NCBI Taxonomy" id="2939490"/>
    <lineage>
        <taxon>Bacteria</taxon>
        <taxon>Bacillati</taxon>
        <taxon>Actinomycetota</taxon>
        <taxon>Actinomycetes</taxon>
        <taxon>Micromonosporales</taxon>
        <taxon>Micromonosporaceae</taxon>
        <taxon>Paractinoplanes</taxon>
    </lineage>
</organism>
<gene>
    <name evidence="4" type="ORF">M1L60_07200</name>
</gene>
<evidence type="ECO:0000313" key="4">
    <source>
        <dbReference type="EMBL" id="MCO8270381.1"/>
    </source>
</evidence>
<keyword evidence="2 4" id="KW-0503">Monooxygenase</keyword>
<feature type="domain" description="FAD-binding" evidence="3">
    <location>
        <begin position="5"/>
        <end position="64"/>
    </location>
</feature>
<keyword evidence="5" id="KW-1185">Reference proteome</keyword>
<dbReference type="PANTHER" id="PTHR13789">
    <property type="entry name" value="MONOOXYGENASE"/>
    <property type="match status" value="1"/>
</dbReference>
<dbReference type="Gene3D" id="3.50.50.60">
    <property type="entry name" value="FAD/NAD(P)-binding domain"/>
    <property type="match status" value="1"/>
</dbReference>
<dbReference type="RefSeq" id="WP_253236519.1">
    <property type="nucleotide sequence ID" value="NZ_JAMYJR010000004.1"/>
</dbReference>
<dbReference type="GO" id="GO:0004497">
    <property type="term" value="F:monooxygenase activity"/>
    <property type="evidence" value="ECO:0007669"/>
    <property type="project" value="UniProtKB-KW"/>
</dbReference>
<evidence type="ECO:0000256" key="1">
    <source>
        <dbReference type="ARBA" id="ARBA00023002"/>
    </source>
</evidence>
<dbReference type="Pfam" id="PF01494">
    <property type="entry name" value="FAD_binding_3"/>
    <property type="match status" value="1"/>
</dbReference>
<keyword evidence="1" id="KW-0560">Oxidoreductase</keyword>
<dbReference type="EMBL" id="JAMYJR010000004">
    <property type="protein sequence ID" value="MCO8270381.1"/>
    <property type="molecule type" value="Genomic_DNA"/>
</dbReference>
<reference evidence="4 5" key="1">
    <citation type="submission" date="2022-06" db="EMBL/GenBank/DDBJ databases">
        <title>New Species of the Genus Actinoplanes, ActinopZanes ferrugineus.</title>
        <authorList>
            <person name="Ding P."/>
        </authorList>
    </citation>
    <scope>NUCLEOTIDE SEQUENCE [LARGE SCALE GENOMIC DNA]</scope>
    <source>
        <strain evidence="4 5">TRM88003</strain>
    </source>
</reference>
<dbReference type="SUPFAM" id="SSF51905">
    <property type="entry name" value="FAD/NAD(P)-binding domain"/>
    <property type="match status" value="1"/>
</dbReference>
<dbReference type="PANTHER" id="PTHR13789:SF309">
    <property type="entry name" value="PUTATIVE (AFU_ORTHOLOGUE AFUA_6G14510)-RELATED"/>
    <property type="match status" value="1"/>
</dbReference>
<name>A0ABT1DJZ8_9ACTN</name>
<proteinExistence type="predicted"/>
<dbReference type="InterPro" id="IPR050493">
    <property type="entry name" value="FAD-dep_Monooxygenase_BioMet"/>
</dbReference>
<evidence type="ECO:0000313" key="5">
    <source>
        <dbReference type="Proteomes" id="UP001523369"/>
    </source>
</evidence>
<evidence type="ECO:0000256" key="2">
    <source>
        <dbReference type="ARBA" id="ARBA00023033"/>
    </source>
</evidence>
<evidence type="ECO:0000259" key="3">
    <source>
        <dbReference type="Pfam" id="PF01494"/>
    </source>
</evidence>
<sequence length="67" mass="6842">MEDERVLVVGAGISGLALARALRDRDIPYALVERRATAEDAGLAINLPGNAVRALAALGLSDGLDAG</sequence>
<dbReference type="Proteomes" id="UP001523369">
    <property type="component" value="Unassembled WGS sequence"/>
</dbReference>
<accession>A0ABT1DJZ8</accession>
<comment type="caution">
    <text evidence="4">The sequence shown here is derived from an EMBL/GenBank/DDBJ whole genome shotgun (WGS) entry which is preliminary data.</text>
</comment>
<protein>
    <submittedName>
        <fullName evidence="4">FAD-dependent monooxygenase</fullName>
    </submittedName>
</protein>
<dbReference type="InterPro" id="IPR002938">
    <property type="entry name" value="FAD-bd"/>
</dbReference>